<comment type="caution">
    <text evidence="2">The sequence shown here is derived from an EMBL/GenBank/DDBJ whole genome shotgun (WGS) entry which is preliminary data.</text>
</comment>
<reference evidence="2 3" key="1">
    <citation type="journal article" date="2019" name="Commun. Biol.">
        <title>The bagworm genome reveals a unique fibroin gene that provides high tensile strength.</title>
        <authorList>
            <person name="Kono N."/>
            <person name="Nakamura H."/>
            <person name="Ohtoshi R."/>
            <person name="Tomita M."/>
            <person name="Numata K."/>
            <person name="Arakawa K."/>
        </authorList>
    </citation>
    <scope>NUCLEOTIDE SEQUENCE [LARGE SCALE GENOMIC DNA]</scope>
</reference>
<gene>
    <name evidence="2" type="ORF">EVAR_35243_1</name>
</gene>
<dbReference type="AlphaFoldDB" id="A0A4C1VBY7"/>
<evidence type="ECO:0000313" key="3">
    <source>
        <dbReference type="Proteomes" id="UP000299102"/>
    </source>
</evidence>
<organism evidence="2 3">
    <name type="scientific">Eumeta variegata</name>
    <name type="common">Bagworm moth</name>
    <name type="synonym">Eumeta japonica</name>
    <dbReference type="NCBI Taxonomy" id="151549"/>
    <lineage>
        <taxon>Eukaryota</taxon>
        <taxon>Metazoa</taxon>
        <taxon>Ecdysozoa</taxon>
        <taxon>Arthropoda</taxon>
        <taxon>Hexapoda</taxon>
        <taxon>Insecta</taxon>
        <taxon>Pterygota</taxon>
        <taxon>Neoptera</taxon>
        <taxon>Endopterygota</taxon>
        <taxon>Lepidoptera</taxon>
        <taxon>Glossata</taxon>
        <taxon>Ditrysia</taxon>
        <taxon>Tineoidea</taxon>
        <taxon>Psychidae</taxon>
        <taxon>Oiketicinae</taxon>
        <taxon>Eumeta</taxon>
    </lineage>
</organism>
<evidence type="ECO:0000256" key="1">
    <source>
        <dbReference type="SAM" id="MobiDB-lite"/>
    </source>
</evidence>
<accession>A0A4C1VBY7</accession>
<dbReference type="EMBL" id="BGZK01000321">
    <property type="protein sequence ID" value="GBP36658.1"/>
    <property type="molecule type" value="Genomic_DNA"/>
</dbReference>
<dbReference type="Proteomes" id="UP000299102">
    <property type="component" value="Unassembled WGS sequence"/>
</dbReference>
<protein>
    <submittedName>
        <fullName evidence="2">Uncharacterized protein</fullName>
    </submittedName>
</protein>
<evidence type="ECO:0000313" key="2">
    <source>
        <dbReference type="EMBL" id="GBP36658.1"/>
    </source>
</evidence>
<sequence>MTRNDNPNRHNNRAGRCDREARLEFPPALGPSDNAADKHGMEPALARLLRDGRAGREGRGLPALTRCSSVRVGARRAVSHVCAVAGAGVVDVALRLRNRRNAVT</sequence>
<feature type="region of interest" description="Disordered" evidence="1">
    <location>
        <begin position="1"/>
        <end position="41"/>
    </location>
</feature>
<name>A0A4C1VBY7_EUMVA</name>
<proteinExistence type="predicted"/>
<keyword evidence="3" id="KW-1185">Reference proteome</keyword>